<proteinExistence type="predicted"/>
<keyword evidence="1" id="KW-0812">Transmembrane</keyword>
<evidence type="ECO:0000256" key="1">
    <source>
        <dbReference type="SAM" id="Phobius"/>
    </source>
</evidence>
<comment type="caution">
    <text evidence="2">The sequence shown here is derived from an EMBL/GenBank/DDBJ whole genome shotgun (WGS) entry which is preliminary data.</text>
</comment>
<protein>
    <submittedName>
        <fullName evidence="2">Uncharacterized protein</fullName>
    </submittedName>
</protein>
<keyword evidence="1" id="KW-0472">Membrane</keyword>
<evidence type="ECO:0000313" key="2">
    <source>
        <dbReference type="EMBL" id="OIQ69018.1"/>
    </source>
</evidence>
<gene>
    <name evidence="2" type="ORF">GALL_493830</name>
</gene>
<sequence length="169" mass="18082">MTAKRCYTTPGGTIGGVGNELAVDRRQNLLLRWDMWAGFFVVLAFGMWGLWYAYNYFTGGFLKKPDAAASKTVPTNVALLPGAPQPVAPRAVLSAPPFSSTWRIAGTMKLNDETFVVLTGQGGRVRLEHPSEFSFVAGRPSVGVVDGERVTAFSGNSQSGAASPLPRTN</sequence>
<dbReference type="EMBL" id="MLJW01004967">
    <property type="protein sequence ID" value="OIQ69018.1"/>
    <property type="molecule type" value="Genomic_DNA"/>
</dbReference>
<keyword evidence="1" id="KW-1133">Transmembrane helix</keyword>
<accession>A0A1J5PCR0</accession>
<organism evidence="2">
    <name type="scientific">mine drainage metagenome</name>
    <dbReference type="NCBI Taxonomy" id="410659"/>
    <lineage>
        <taxon>unclassified sequences</taxon>
        <taxon>metagenomes</taxon>
        <taxon>ecological metagenomes</taxon>
    </lineage>
</organism>
<dbReference type="AlphaFoldDB" id="A0A1J5PCR0"/>
<name>A0A1J5PCR0_9ZZZZ</name>
<reference evidence="2" key="1">
    <citation type="submission" date="2016-10" db="EMBL/GenBank/DDBJ databases">
        <title>Sequence of Gallionella enrichment culture.</title>
        <authorList>
            <person name="Poehlein A."/>
            <person name="Muehling M."/>
            <person name="Daniel R."/>
        </authorList>
    </citation>
    <scope>NUCLEOTIDE SEQUENCE</scope>
</reference>
<feature type="transmembrane region" description="Helical" evidence="1">
    <location>
        <begin position="35"/>
        <end position="54"/>
    </location>
</feature>